<dbReference type="GO" id="GO:0032543">
    <property type="term" value="P:mitochondrial translation"/>
    <property type="evidence" value="ECO:0007669"/>
    <property type="project" value="InterPro"/>
</dbReference>
<evidence type="ECO:0000256" key="1">
    <source>
        <dbReference type="SAM" id="MobiDB-lite"/>
    </source>
</evidence>
<dbReference type="RefSeq" id="XP_025363216.1">
    <property type="nucleotide sequence ID" value="XM_025503549.1"/>
</dbReference>
<organism evidence="3 4">
    <name type="scientific">Jaminaea rosea</name>
    <dbReference type="NCBI Taxonomy" id="1569628"/>
    <lineage>
        <taxon>Eukaryota</taxon>
        <taxon>Fungi</taxon>
        <taxon>Dikarya</taxon>
        <taxon>Basidiomycota</taxon>
        <taxon>Ustilaginomycotina</taxon>
        <taxon>Exobasidiomycetes</taxon>
        <taxon>Microstromatales</taxon>
        <taxon>Microstromatales incertae sedis</taxon>
        <taxon>Jaminaea</taxon>
    </lineage>
</organism>
<dbReference type="GeneID" id="37025372"/>
<dbReference type="EMBL" id="KZ819665">
    <property type="protein sequence ID" value="PWN28604.1"/>
    <property type="molecule type" value="Genomic_DNA"/>
</dbReference>
<dbReference type="Proteomes" id="UP000245884">
    <property type="component" value="Unassembled WGS sequence"/>
</dbReference>
<dbReference type="GO" id="GO:0005763">
    <property type="term" value="C:mitochondrial small ribosomal subunit"/>
    <property type="evidence" value="ECO:0007669"/>
    <property type="project" value="TreeGrafter"/>
</dbReference>
<dbReference type="PANTHER" id="PTHR13490:SF0">
    <property type="entry name" value="SMALL RIBOSOMAL SUBUNIT PROTEIN MS35"/>
    <property type="match status" value="1"/>
</dbReference>
<dbReference type="GO" id="GO:0003735">
    <property type="term" value="F:structural constituent of ribosome"/>
    <property type="evidence" value="ECO:0007669"/>
    <property type="project" value="InterPro"/>
</dbReference>
<evidence type="ECO:0000259" key="2">
    <source>
        <dbReference type="Pfam" id="PF10213"/>
    </source>
</evidence>
<reference evidence="3 4" key="1">
    <citation type="journal article" date="2018" name="Mol. Biol. Evol.">
        <title>Broad Genomic Sampling Reveals a Smut Pathogenic Ancestry of the Fungal Clade Ustilaginomycotina.</title>
        <authorList>
            <person name="Kijpornyongpan T."/>
            <person name="Mondo S.J."/>
            <person name="Barry K."/>
            <person name="Sandor L."/>
            <person name="Lee J."/>
            <person name="Lipzen A."/>
            <person name="Pangilinan J."/>
            <person name="LaButti K."/>
            <person name="Hainaut M."/>
            <person name="Henrissat B."/>
            <person name="Grigoriev I.V."/>
            <person name="Spatafora J.W."/>
            <person name="Aime M.C."/>
        </authorList>
    </citation>
    <scope>NUCLEOTIDE SEQUENCE [LARGE SCALE GENOMIC DNA]</scope>
    <source>
        <strain evidence="3 4">MCA 5214</strain>
    </source>
</reference>
<feature type="domain" description="Small ribosomal subunit protein mS35 mitochondrial conserved" evidence="2">
    <location>
        <begin position="31"/>
        <end position="181"/>
    </location>
</feature>
<dbReference type="AlphaFoldDB" id="A0A316UUC7"/>
<dbReference type="Pfam" id="PF10213">
    <property type="entry name" value="MRP-S28"/>
    <property type="match status" value="1"/>
</dbReference>
<dbReference type="OrthoDB" id="283424at2759"/>
<dbReference type="PANTHER" id="PTHR13490">
    <property type="entry name" value="MITOCHONDRIAL 28S RIBOSOMAL PROTEIN S28"/>
    <property type="match status" value="1"/>
</dbReference>
<name>A0A316UUC7_9BASI</name>
<protein>
    <recommendedName>
        <fullName evidence="2">Small ribosomal subunit protein mS35 mitochondrial conserved domain-containing protein</fullName>
    </recommendedName>
</protein>
<feature type="region of interest" description="Disordered" evidence="1">
    <location>
        <begin position="176"/>
        <end position="206"/>
    </location>
</feature>
<dbReference type="InterPro" id="IPR039848">
    <property type="entry name" value="Ribosomal_mS35_mt"/>
</dbReference>
<evidence type="ECO:0000313" key="3">
    <source>
        <dbReference type="EMBL" id="PWN28604.1"/>
    </source>
</evidence>
<proteinExistence type="predicted"/>
<keyword evidence="4" id="KW-1185">Reference proteome</keyword>
<gene>
    <name evidence="3" type="ORF">BDZ90DRAFT_152836</name>
</gene>
<dbReference type="InterPro" id="IPR019349">
    <property type="entry name" value="Ribosomal_mS35_mit"/>
</dbReference>
<accession>A0A316UUC7</accession>
<sequence>MPHLLYRQRELLRYVRIAHHEFPEMKAFQQPYNPPASQQILRFRHTHYQGVSHPLTRKSVLTVSVPDLFKAHSTAFSSVRAKRKFLHLAGPRWDAGGRGADLAEVFQLEGDKAYASKCPEVGEIKISCDRFPMQAQNDKWCSDVLEEMVAEAAREDAEGEEVASLPLDVRHRLVRDQRKEARGGGRGGRRRRATIEDWPEGWGTPK</sequence>
<dbReference type="STRING" id="1569628.A0A316UUC7"/>
<evidence type="ECO:0000313" key="4">
    <source>
        <dbReference type="Proteomes" id="UP000245884"/>
    </source>
</evidence>